<dbReference type="Proteomes" id="UP000694892">
    <property type="component" value="Unassembled WGS sequence"/>
</dbReference>
<protein>
    <recommendedName>
        <fullName evidence="3">C3H1-type domain-containing protein</fullName>
    </recommendedName>
</protein>
<keyword evidence="1" id="KW-0479">Metal-binding</keyword>
<dbReference type="EMBL" id="KV508540">
    <property type="protein sequence ID" value="OCT55265.1"/>
    <property type="molecule type" value="Genomic_DNA"/>
</dbReference>
<sequence length="95" mass="10008">MLAQKVSPFPRPAGGDQSGSSSAGHKLGFCWLYNEGQCKWGSSCKFKHECSGCGANHPYNRCFKKGKGGAKGTEAAKGEDASAAKRDASLVRVVQ</sequence>
<organism evidence="4">
    <name type="scientific">Xenopus laevis</name>
    <name type="common">African clawed frog</name>
    <dbReference type="NCBI Taxonomy" id="8355"/>
    <lineage>
        <taxon>Eukaryota</taxon>
        <taxon>Metazoa</taxon>
        <taxon>Chordata</taxon>
        <taxon>Craniata</taxon>
        <taxon>Vertebrata</taxon>
        <taxon>Euteleostomi</taxon>
        <taxon>Amphibia</taxon>
        <taxon>Batrachia</taxon>
        <taxon>Anura</taxon>
        <taxon>Pipoidea</taxon>
        <taxon>Pipidae</taxon>
        <taxon>Xenopodinae</taxon>
        <taxon>Xenopus</taxon>
        <taxon>Xenopus</taxon>
    </lineage>
</organism>
<feature type="domain" description="C3H1-type" evidence="3">
    <location>
        <begin position="29"/>
        <end position="51"/>
    </location>
</feature>
<keyword evidence="1" id="KW-0862">Zinc</keyword>
<feature type="zinc finger region" description="C3H1-type" evidence="1">
    <location>
        <begin position="29"/>
        <end position="51"/>
    </location>
</feature>
<keyword evidence="1" id="KW-0863">Zinc-finger</keyword>
<feature type="compositionally biased region" description="Low complexity" evidence="2">
    <location>
        <begin position="13"/>
        <end position="22"/>
    </location>
</feature>
<dbReference type="GO" id="GO:0008270">
    <property type="term" value="F:zinc ion binding"/>
    <property type="evidence" value="ECO:0007669"/>
    <property type="project" value="UniProtKB-KW"/>
</dbReference>
<dbReference type="InterPro" id="IPR000571">
    <property type="entry name" value="Znf_CCCH"/>
</dbReference>
<name>A0A974GY61_XENLA</name>
<evidence type="ECO:0000259" key="3">
    <source>
        <dbReference type="PROSITE" id="PS50103"/>
    </source>
</evidence>
<dbReference type="AlphaFoldDB" id="A0A974GY61"/>
<dbReference type="PROSITE" id="PS50103">
    <property type="entry name" value="ZF_C3H1"/>
    <property type="match status" value="1"/>
</dbReference>
<proteinExistence type="predicted"/>
<accession>A0A974GY61</accession>
<evidence type="ECO:0000256" key="2">
    <source>
        <dbReference type="SAM" id="MobiDB-lite"/>
    </source>
</evidence>
<feature type="region of interest" description="Disordered" evidence="2">
    <location>
        <begin position="1"/>
        <end position="22"/>
    </location>
</feature>
<evidence type="ECO:0000256" key="1">
    <source>
        <dbReference type="PROSITE-ProRule" id="PRU00723"/>
    </source>
</evidence>
<feature type="compositionally biased region" description="Basic and acidic residues" evidence="2">
    <location>
        <begin position="74"/>
        <end position="89"/>
    </location>
</feature>
<evidence type="ECO:0000313" key="4">
    <source>
        <dbReference type="EMBL" id="OCT55265.1"/>
    </source>
</evidence>
<gene>
    <name evidence="4" type="ORF">XELAEV_18003371mg</name>
</gene>
<reference evidence="4" key="1">
    <citation type="submission" date="2016-05" db="EMBL/GenBank/DDBJ databases">
        <title>WGS assembly of Xenopus laevis.</title>
        <authorList>
            <person name="Session A."/>
            <person name="Uno Y."/>
            <person name="Kwon T."/>
            <person name="Chapman J."/>
            <person name="Toyoda A."/>
            <person name="Takahashi S."/>
            <person name="Fukui A."/>
            <person name="Hikosaka A."/>
            <person name="Putnam N."/>
            <person name="Stites J."/>
            <person name="Van Heeringen S."/>
            <person name="Quigley I."/>
            <person name="Heinz S."/>
            <person name="Hellsten U."/>
            <person name="Lyons J."/>
            <person name="Suzuki A."/>
            <person name="Kondo M."/>
            <person name="Ogino H."/>
            <person name="Ochi H."/>
            <person name="Bogdanovic O."/>
            <person name="Lister R."/>
            <person name="Georgiou G."/>
            <person name="Paranjpe S."/>
            <person name="Van Kruijsbergen I."/>
            <person name="Mozaffari S."/>
            <person name="Shu S."/>
            <person name="Schmutz J."/>
            <person name="Jenkins J."/>
            <person name="Grimwood J."/>
            <person name="Carlson J."/>
            <person name="Mitros T."/>
            <person name="Simakov O."/>
            <person name="Heald R."/>
            <person name="Miller K."/>
            <person name="Haudenschild C."/>
            <person name="Kuroki Y."/>
            <person name="Tanaka T."/>
            <person name="Michiue T."/>
            <person name="Watanabe M."/>
            <person name="Kinoshita T."/>
            <person name="Ohta Y."/>
            <person name="Mawaribuchi S."/>
            <person name="Suzuki Y."/>
            <person name="Haramoto Y."/>
            <person name="Yamamoto T."/>
            <person name="Takagi C."/>
            <person name="Kitzman J."/>
            <person name="Shendure J."/>
            <person name="Nakayama T."/>
            <person name="Izutsu Y."/>
            <person name="Robert J."/>
            <person name="Dichmann D."/>
            <person name="Flajnik M."/>
            <person name="Houston D."/>
            <person name="Marcotte E."/>
            <person name="Wallingford J."/>
            <person name="Ito Y."/>
            <person name="Asashima M."/>
            <person name="Ueno N."/>
            <person name="Matsuda Y."/>
            <person name="Jan Veenstra G."/>
            <person name="Fujiyama A."/>
            <person name="Harland R."/>
            <person name="Taira M."/>
            <person name="Rokhsar D.S."/>
        </authorList>
    </citation>
    <scope>NUCLEOTIDE SEQUENCE</scope>
    <source>
        <strain evidence="4">J</strain>
        <tissue evidence="4">Blood</tissue>
    </source>
</reference>
<feature type="region of interest" description="Disordered" evidence="2">
    <location>
        <begin position="67"/>
        <end position="95"/>
    </location>
</feature>